<keyword evidence="6" id="KW-0862">Zinc</keyword>
<comment type="cofactor">
    <cofactor evidence="2">
        <name>Zn(2+)</name>
        <dbReference type="ChEBI" id="CHEBI:29105"/>
    </cofactor>
</comment>
<evidence type="ECO:0000256" key="1">
    <source>
        <dbReference type="ARBA" id="ARBA00001941"/>
    </source>
</evidence>
<dbReference type="OrthoDB" id="9773892at2"/>
<dbReference type="EMBL" id="JJMM01000002">
    <property type="protein sequence ID" value="KDR96606.1"/>
    <property type="molecule type" value="Genomic_DNA"/>
</dbReference>
<accession>A0A069RI06</accession>
<dbReference type="InterPro" id="IPR011650">
    <property type="entry name" value="Peptidase_M20_dimer"/>
</dbReference>
<comment type="cofactor">
    <cofactor evidence="1">
        <name>Co(2+)</name>
        <dbReference type="ChEBI" id="CHEBI:48828"/>
    </cofactor>
</comment>
<evidence type="ECO:0000256" key="7">
    <source>
        <dbReference type="ARBA" id="ARBA00023049"/>
    </source>
</evidence>
<evidence type="ECO:0000313" key="20">
    <source>
        <dbReference type="Proteomes" id="UP000027946"/>
    </source>
</evidence>
<evidence type="ECO:0000256" key="6">
    <source>
        <dbReference type="ARBA" id="ARBA00022833"/>
    </source>
</evidence>
<comment type="catalytic activity">
    <reaction evidence="9">
        <text>Hydrolysis of dipeptides, preferentially hydrophobic dipeptides including prolyl amino acids.</text>
        <dbReference type="EC" id="3.4.13.18"/>
    </reaction>
</comment>
<evidence type="ECO:0000256" key="8">
    <source>
        <dbReference type="ARBA" id="ARBA00023285"/>
    </source>
</evidence>
<keyword evidence="4" id="KW-0479">Metal-binding</keyword>
<evidence type="ECO:0000256" key="10">
    <source>
        <dbReference type="ARBA" id="ARBA00038976"/>
    </source>
</evidence>
<dbReference type="PANTHER" id="PTHR43501">
    <property type="entry name" value="CYTOSOL NON-SPECIFIC DIPEPTIDASE"/>
    <property type="match status" value="1"/>
</dbReference>
<dbReference type="Pfam" id="PF07687">
    <property type="entry name" value="M20_dimer"/>
    <property type="match status" value="1"/>
</dbReference>
<proteinExistence type="inferred from homology"/>
<name>A0A069RI06_PEPLI</name>
<evidence type="ECO:0000256" key="17">
    <source>
        <dbReference type="ARBA" id="ARBA00078074"/>
    </source>
</evidence>
<keyword evidence="7" id="KW-0482">Metalloprotease</keyword>
<organism evidence="19 20">
    <name type="scientific">Peptoclostridium litorale DSM 5388</name>
    <dbReference type="NCBI Taxonomy" id="1121324"/>
    <lineage>
        <taxon>Bacteria</taxon>
        <taxon>Bacillati</taxon>
        <taxon>Bacillota</taxon>
        <taxon>Clostridia</taxon>
        <taxon>Peptostreptococcales</taxon>
        <taxon>Peptoclostridiaceae</taxon>
        <taxon>Peptoclostridium</taxon>
    </lineage>
</organism>
<dbReference type="GO" id="GO:0005829">
    <property type="term" value="C:cytosol"/>
    <property type="evidence" value="ECO:0007669"/>
    <property type="project" value="TreeGrafter"/>
</dbReference>
<keyword evidence="20" id="KW-1185">Reference proteome</keyword>
<dbReference type="RefSeq" id="WP_038261096.1">
    <property type="nucleotide sequence ID" value="NZ_FSRH01000001.1"/>
</dbReference>
<reference evidence="19 20" key="1">
    <citation type="submission" date="2014-03" db="EMBL/GenBank/DDBJ databases">
        <title>Genome sequence of Clostridium litorale W6, DSM 5388.</title>
        <authorList>
            <person name="Poehlein A."/>
            <person name="Jagirdar A."/>
            <person name="Khonsari B."/>
            <person name="Chibani C.M."/>
            <person name="Gutierrez Gutierrez D.A."/>
            <person name="Davydova E."/>
            <person name="Alghaithi H.S."/>
            <person name="Nair K.P."/>
            <person name="Dhamotharan K."/>
            <person name="Chandran L."/>
            <person name="G W."/>
            <person name="Daniel R."/>
        </authorList>
    </citation>
    <scope>NUCLEOTIDE SEQUENCE [LARGE SCALE GENOMIC DNA]</scope>
    <source>
        <strain evidence="19 20">W6</strain>
    </source>
</reference>
<keyword evidence="3" id="KW-0645">Protease</keyword>
<dbReference type="EC" id="3.4.13.18" evidence="10"/>
<gene>
    <name evidence="19" type="primary">pepD</name>
    <name evidence="19" type="ORF">CLIT_2c02120</name>
</gene>
<evidence type="ECO:0000256" key="9">
    <source>
        <dbReference type="ARBA" id="ARBA00036421"/>
    </source>
</evidence>
<dbReference type="InterPro" id="IPR036264">
    <property type="entry name" value="Bact_exopeptidase_dim_dom"/>
</dbReference>
<sequence length="487" mass="52889">MAEILSNLEPKAVFTHFEDLTRIPRESGNEKMVSDFLMDFAKKNGLKAIQEDSHNVIIEKPASPGYENAPKVILQGHMDMVCVKKPGFEFDFEKDAIPIALDGDIIKTEGTSLGADNGIAVAMTMAILESKDMKHPAISALITSAEETGMDGAINLQPENISGDILINIDSEEEGKATVSCAGGVRVIVHLPLQWENIDSDDNITLKLQIDGLAGGHSGMEINKNRANAIRLMGRTLSALQKGLGDKIHIADIAGGEKMNAIPKHAHAVIVTNASEIENIKNIVSGYHDKFSNEFKTSDPGISISIENIETPEKVLDEATSKNVVDLALLIPTGIQTMSADIDGLVESSSNIGVLELKDGEVVFESAVRSSVKSLKDEISDRIEAAANRCNATVEKQSDYPEWEYKADSPIRDLMMSVYKDKYGKELKVDAIHAGLECGLLKEKIGDIDMISIGPNMYDVHTPNESLSISSTARVFDFLSDVLKNIK</sequence>
<dbReference type="Gene3D" id="3.40.630.10">
    <property type="entry name" value="Zn peptidases"/>
    <property type="match status" value="2"/>
</dbReference>
<dbReference type="Pfam" id="PF01546">
    <property type="entry name" value="Peptidase_M20"/>
    <property type="match status" value="1"/>
</dbReference>
<dbReference type="GO" id="GO:0070573">
    <property type="term" value="F:metallodipeptidase activity"/>
    <property type="evidence" value="ECO:0007669"/>
    <property type="project" value="TreeGrafter"/>
</dbReference>
<dbReference type="InterPro" id="IPR001160">
    <property type="entry name" value="Peptidase_M20C"/>
</dbReference>
<dbReference type="Proteomes" id="UP000027946">
    <property type="component" value="Unassembled WGS sequence"/>
</dbReference>
<dbReference type="GO" id="GO:0006508">
    <property type="term" value="P:proteolysis"/>
    <property type="evidence" value="ECO:0007669"/>
    <property type="project" value="UniProtKB-KW"/>
</dbReference>
<dbReference type="InterPro" id="IPR002933">
    <property type="entry name" value="Peptidase_M20"/>
</dbReference>
<dbReference type="SUPFAM" id="SSF53187">
    <property type="entry name" value="Zn-dependent exopeptidases"/>
    <property type="match status" value="1"/>
</dbReference>
<dbReference type="CDD" id="cd03890">
    <property type="entry name" value="M20_pepD"/>
    <property type="match status" value="1"/>
</dbReference>
<dbReference type="eggNOG" id="COG2195">
    <property type="taxonomic scope" value="Bacteria"/>
</dbReference>
<keyword evidence="19" id="KW-0224">Dipeptidase</keyword>
<dbReference type="NCBIfam" id="TIGR01893">
    <property type="entry name" value="aa-his-dipept"/>
    <property type="match status" value="1"/>
</dbReference>
<evidence type="ECO:0000313" key="19">
    <source>
        <dbReference type="EMBL" id="KDR96606.1"/>
    </source>
</evidence>
<dbReference type="PRINTS" id="PR00934">
    <property type="entry name" value="XHISDIPTASE"/>
</dbReference>
<evidence type="ECO:0000256" key="3">
    <source>
        <dbReference type="ARBA" id="ARBA00022670"/>
    </source>
</evidence>
<keyword evidence="8" id="KW-0170">Cobalt</keyword>
<dbReference type="FunFam" id="3.40.630.10:FF:000015">
    <property type="entry name" value="Aminoacyl-histidine dipeptidase PepD"/>
    <property type="match status" value="1"/>
</dbReference>
<dbReference type="STRING" id="1121324.CLIT_2c02120"/>
<evidence type="ECO:0000256" key="4">
    <source>
        <dbReference type="ARBA" id="ARBA00022723"/>
    </source>
</evidence>
<dbReference type="PIRSF" id="PIRSF016599">
    <property type="entry name" value="Xaa-His_dipept"/>
    <property type="match status" value="1"/>
</dbReference>
<evidence type="ECO:0000256" key="13">
    <source>
        <dbReference type="ARBA" id="ARBA00071271"/>
    </source>
</evidence>
<evidence type="ECO:0000256" key="11">
    <source>
        <dbReference type="ARBA" id="ARBA00044252"/>
    </source>
</evidence>
<evidence type="ECO:0000256" key="12">
    <source>
        <dbReference type="ARBA" id="ARBA00061423"/>
    </source>
</evidence>
<dbReference type="GO" id="GO:0046872">
    <property type="term" value="F:metal ion binding"/>
    <property type="evidence" value="ECO:0007669"/>
    <property type="project" value="UniProtKB-KW"/>
</dbReference>
<dbReference type="PANTHER" id="PTHR43501:SF1">
    <property type="entry name" value="CYTOSOL NON-SPECIFIC DIPEPTIDASE"/>
    <property type="match status" value="1"/>
</dbReference>
<comment type="caution">
    <text evidence="19">The sequence shown here is derived from an EMBL/GenBank/DDBJ whole genome shotgun (WGS) entry which is preliminary data.</text>
</comment>
<dbReference type="AlphaFoldDB" id="A0A069RI06"/>
<evidence type="ECO:0000256" key="2">
    <source>
        <dbReference type="ARBA" id="ARBA00001947"/>
    </source>
</evidence>
<dbReference type="FunFam" id="3.40.630.10:FF:000072">
    <property type="entry name" value="Aminoacyl-histidine dipeptidase"/>
    <property type="match status" value="1"/>
</dbReference>
<evidence type="ECO:0000256" key="15">
    <source>
        <dbReference type="ARBA" id="ARBA00076004"/>
    </source>
</evidence>
<comment type="similarity">
    <text evidence="12">Belongs to the peptidase M20C family.</text>
</comment>
<keyword evidence="5 19" id="KW-0378">Hydrolase</keyword>
<feature type="domain" description="Peptidase M20 dimerisation" evidence="18">
    <location>
        <begin position="212"/>
        <end position="295"/>
    </location>
</feature>
<evidence type="ECO:0000259" key="18">
    <source>
        <dbReference type="Pfam" id="PF07687"/>
    </source>
</evidence>
<protein>
    <recommendedName>
        <fullName evidence="13">Cytosol non-specific dipeptidase</fullName>
        <ecNumber evidence="10">3.4.13.18</ecNumber>
    </recommendedName>
    <alternativeName>
        <fullName evidence="16">Aminoacyl-histidine dipeptidase</fullName>
    </alternativeName>
    <alternativeName>
        <fullName evidence="15">Beta-alanyl-histidine dipeptidase</fullName>
    </alternativeName>
    <alternativeName>
        <fullName evidence="14">Carnosinase</fullName>
    </alternativeName>
    <alternativeName>
        <fullName evidence="11">Peptidase D</fullName>
    </alternativeName>
    <alternativeName>
        <fullName evidence="17">Xaa-His dipeptidase</fullName>
    </alternativeName>
</protein>
<evidence type="ECO:0000256" key="5">
    <source>
        <dbReference type="ARBA" id="ARBA00022801"/>
    </source>
</evidence>
<dbReference type="SUPFAM" id="SSF55031">
    <property type="entry name" value="Bacterial exopeptidase dimerisation domain"/>
    <property type="match status" value="1"/>
</dbReference>
<evidence type="ECO:0000256" key="16">
    <source>
        <dbReference type="ARBA" id="ARBA00077688"/>
    </source>
</evidence>
<evidence type="ECO:0000256" key="14">
    <source>
        <dbReference type="ARBA" id="ARBA00075285"/>
    </source>
</evidence>